<keyword evidence="6" id="KW-1185">Reference proteome</keyword>
<name>C1A4I0_GEMAT</name>
<keyword evidence="3" id="KW-0998">Cell outer membrane</keyword>
<dbReference type="HOGENOM" id="CLU_996618_0_0_0"/>
<evidence type="ECO:0000256" key="2">
    <source>
        <dbReference type="ARBA" id="ARBA00023136"/>
    </source>
</evidence>
<dbReference type="EMBL" id="AP009153">
    <property type="protein sequence ID" value="BAH39005.1"/>
    <property type="molecule type" value="Genomic_DNA"/>
</dbReference>
<dbReference type="NCBIfam" id="TIGR03302">
    <property type="entry name" value="OM_YfiO"/>
    <property type="match status" value="1"/>
</dbReference>
<gene>
    <name evidence="5" type="ordered locus">GAU_1963</name>
</gene>
<evidence type="ECO:0000256" key="1">
    <source>
        <dbReference type="ARBA" id="ARBA00022729"/>
    </source>
</evidence>
<dbReference type="AlphaFoldDB" id="C1A4I0"/>
<evidence type="ECO:0000256" key="3">
    <source>
        <dbReference type="ARBA" id="ARBA00023237"/>
    </source>
</evidence>
<dbReference type="PROSITE" id="PS51257">
    <property type="entry name" value="PROKAR_LIPOPROTEIN"/>
    <property type="match status" value="1"/>
</dbReference>
<dbReference type="SUPFAM" id="SSF48452">
    <property type="entry name" value="TPR-like"/>
    <property type="match status" value="1"/>
</dbReference>
<dbReference type="KEGG" id="gau:GAU_1963"/>
<dbReference type="eggNOG" id="COG4105">
    <property type="taxonomic scope" value="Bacteria"/>
</dbReference>
<proteinExistence type="predicted"/>
<protein>
    <recommendedName>
        <fullName evidence="4">Outer membrane lipoprotein BamD-like domain-containing protein</fullName>
    </recommendedName>
</protein>
<reference evidence="6" key="1">
    <citation type="submission" date="2006-03" db="EMBL/GenBank/DDBJ databases">
        <title>Complete genome sequence of Gemmatimonas aurantiaca T-27 that represents a novel phylum Gemmatimonadetes.</title>
        <authorList>
            <person name="Takasaki K."/>
            <person name="Ichikawa N."/>
            <person name="Miura H."/>
            <person name="Matsushita S."/>
            <person name="Watanabe Y."/>
            <person name="Oguchi A."/>
            <person name="Ankai A."/>
            <person name="Yashiro I."/>
            <person name="Takahashi M."/>
            <person name="Terui Y."/>
            <person name="Fukui S."/>
            <person name="Yokoyama H."/>
            <person name="Tanikawa S."/>
            <person name="Hanada S."/>
            <person name="Kamagata Y."/>
            <person name="Fujita N."/>
        </authorList>
    </citation>
    <scope>NUCLEOTIDE SEQUENCE [LARGE SCALE GENOMIC DNA]</scope>
    <source>
        <strain evidence="6">T-27 / DSM 14586 / JCM 11422 / NBRC 100505</strain>
    </source>
</reference>
<evidence type="ECO:0000259" key="4">
    <source>
        <dbReference type="Pfam" id="PF13525"/>
    </source>
</evidence>
<feature type="domain" description="Outer membrane lipoprotein BamD-like" evidence="4">
    <location>
        <begin position="29"/>
        <end position="221"/>
    </location>
</feature>
<keyword evidence="2" id="KW-0472">Membrane</keyword>
<dbReference type="InterPro" id="IPR017689">
    <property type="entry name" value="BamD"/>
</dbReference>
<keyword evidence="1" id="KW-0732">Signal</keyword>
<dbReference type="Gene3D" id="1.25.40.10">
    <property type="entry name" value="Tetratricopeptide repeat domain"/>
    <property type="match status" value="1"/>
</dbReference>
<sequence>MEWRLMLLLSVAAAVAGCSRGFRPQDFATPEALFKASLQEFERKKWDNAQLGFERLTNDLSSRDPLLAPAYFYLALTHERKHEFLLAAQAFERVTDGFPDDTLAPTAMLGSGRSYQSIWRRPSLDPEQGQKAVSVLRALLSSYPDAKEVEDAKARISTLEEWFAEKDYMTGVHYVRVRRAIDPAIIYFKDVVTTYPTTKAARLSWLRLNELYTKIRWKEDAAETCTAMWKAYPGDADVRSACGVQPADTTAVPAAAAPPAPRDTIALAPLAASTPVVYARPAPVGRG</sequence>
<dbReference type="STRING" id="379066.GAU_1963"/>
<organism evidence="5 6">
    <name type="scientific">Gemmatimonas aurantiaca (strain DSM 14586 / JCM 11422 / NBRC 100505 / T-27)</name>
    <dbReference type="NCBI Taxonomy" id="379066"/>
    <lineage>
        <taxon>Bacteria</taxon>
        <taxon>Pseudomonadati</taxon>
        <taxon>Gemmatimonadota</taxon>
        <taxon>Gemmatimonadia</taxon>
        <taxon>Gemmatimonadales</taxon>
        <taxon>Gemmatimonadaceae</taxon>
        <taxon>Gemmatimonas</taxon>
    </lineage>
</organism>
<dbReference type="InterPro" id="IPR039565">
    <property type="entry name" value="BamD-like"/>
</dbReference>
<dbReference type="Proteomes" id="UP000002209">
    <property type="component" value="Chromosome"/>
</dbReference>
<dbReference type="Pfam" id="PF13525">
    <property type="entry name" value="YfiO"/>
    <property type="match status" value="1"/>
</dbReference>
<evidence type="ECO:0000313" key="5">
    <source>
        <dbReference type="EMBL" id="BAH39005.1"/>
    </source>
</evidence>
<dbReference type="InterPro" id="IPR011990">
    <property type="entry name" value="TPR-like_helical_dom_sf"/>
</dbReference>
<evidence type="ECO:0000313" key="6">
    <source>
        <dbReference type="Proteomes" id="UP000002209"/>
    </source>
</evidence>
<accession>C1A4I0</accession>